<organism evidence="1 2">
    <name type="scientific">Gigaspora margarita</name>
    <dbReference type="NCBI Taxonomy" id="4874"/>
    <lineage>
        <taxon>Eukaryota</taxon>
        <taxon>Fungi</taxon>
        <taxon>Fungi incertae sedis</taxon>
        <taxon>Mucoromycota</taxon>
        <taxon>Glomeromycotina</taxon>
        <taxon>Glomeromycetes</taxon>
        <taxon>Diversisporales</taxon>
        <taxon>Gigasporaceae</taxon>
        <taxon>Gigaspora</taxon>
    </lineage>
</organism>
<gene>
    <name evidence="1" type="ORF">F8M41_015986</name>
</gene>
<name>A0A8H4EUV9_GIGMA</name>
<dbReference type="Proteomes" id="UP000439903">
    <property type="component" value="Unassembled WGS sequence"/>
</dbReference>
<reference evidence="1 2" key="1">
    <citation type="journal article" date="2019" name="Environ. Microbiol.">
        <title>At the nexus of three kingdoms: the genome of the mycorrhizal fungus Gigaspora margarita provides insights into plant, endobacterial and fungal interactions.</title>
        <authorList>
            <person name="Venice F."/>
            <person name="Ghignone S."/>
            <person name="Salvioli di Fossalunga A."/>
            <person name="Amselem J."/>
            <person name="Novero M."/>
            <person name="Xianan X."/>
            <person name="Sedzielewska Toro K."/>
            <person name="Morin E."/>
            <person name="Lipzen A."/>
            <person name="Grigoriev I.V."/>
            <person name="Henrissat B."/>
            <person name="Martin F.M."/>
            <person name="Bonfante P."/>
        </authorList>
    </citation>
    <scope>NUCLEOTIDE SEQUENCE [LARGE SCALE GENOMIC DNA]</scope>
    <source>
        <strain evidence="1 2">BEG34</strain>
    </source>
</reference>
<dbReference type="EMBL" id="WTPW01000035">
    <property type="protein sequence ID" value="KAF0556225.1"/>
    <property type="molecule type" value="Genomic_DNA"/>
</dbReference>
<dbReference type="AlphaFoldDB" id="A0A8H4EUV9"/>
<sequence>MRNASGYYYTSSITIAQNNDREVKVEEVDHKNQEKAEKNKNELYKIELNDANRAGINSKKTKSVKKDLDQYNPFERKDLLMKDLDEACMLWMKKVNELKNKILEVEPMNARALVNKENKKKKINKNPSLTYLNKNKKEALADVKSDFNEDKCLKAKNLKGLKDN</sequence>
<evidence type="ECO:0000313" key="2">
    <source>
        <dbReference type="Proteomes" id="UP000439903"/>
    </source>
</evidence>
<accession>A0A8H4EUV9</accession>
<evidence type="ECO:0000313" key="1">
    <source>
        <dbReference type="EMBL" id="KAF0556225.1"/>
    </source>
</evidence>
<proteinExistence type="predicted"/>
<comment type="caution">
    <text evidence="1">The sequence shown here is derived from an EMBL/GenBank/DDBJ whole genome shotgun (WGS) entry which is preliminary data.</text>
</comment>
<keyword evidence="2" id="KW-1185">Reference proteome</keyword>
<protein>
    <submittedName>
        <fullName evidence="1">Uncharacterized protein</fullName>
    </submittedName>
</protein>